<dbReference type="InterPro" id="IPR011990">
    <property type="entry name" value="TPR-like_helical_dom_sf"/>
</dbReference>
<dbReference type="Gene3D" id="1.25.40.10">
    <property type="entry name" value="Tetratricopeptide repeat domain"/>
    <property type="match status" value="1"/>
</dbReference>
<dbReference type="PROSITE" id="PS50125">
    <property type="entry name" value="GUANYLATE_CYCLASE_2"/>
    <property type="match status" value="1"/>
</dbReference>
<gene>
    <name evidence="2" type="ORF">G3256_10920</name>
</gene>
<dbReference type="CDD" id="cd07302">
    <property type="entry name" value="CHD"/>
    <property type="match status" value="1"/>
</dbReference>
<dbReference type="InterPro" id="IPR050697">
    <property type="entry name" value="Adenylyl/Guanylyl_Cyclase_3/4"/>
</dbReference>
<accession>A0A858SSF2</accession>
<name>A0A858SSF2_9RHOB</name>
<dbReference type="SUPFAM" id="SSF55073">
    <property type="entry name" value="Nucleotide cyclase"/>
    <property type="match status" value="1"/>
</dbReference>
<keyword evidence="3" id="KW-1185">Reference proteome</keyword>
<reference evidence="2 3" key="1">
    <citation type="submission" date="2020-02" db="EMBL/GenBank/DDBJ databases">
        <title>Genome sequence of Roseobacter ponti.</title>
        <authorList>
            <person name="Hollensteiner J."/>
            <person name="Schneider D."/>
            <person name="Poehlein A."/>
            <person name="Daniel R."/>
        </authorList>
    </citation>
    <scope>NUCLEOTIDE SEQUENCE [LARGE SCALE GENOMIC DNA]</scope>
    <source>
        <strain evidence="2 3">DSM 106830</strain>
    </source>
</reference>
<dbReference type="Gene3D" id="3.30.70.1230">
    <property type="entry name" value="Nucleotide cyclase"/>
    <property type="match status" value="1"/>
</dbReference>
<dbReference type="AlphaFoldDB" id="A0A858SSF2"/>
<dbReference type="RefSeq" id="WP_169640851.1">
    <property type="nucleotide sequence ID" value="NZ_CP048788.1"/>
</dbReference>
<dbReference type="SUPFAM" id="SSF48452">
    <property type="entry name" value="TPR-like"/>
    <property type="match status" value="1"/>
</dbReference>
<feature type="domain" description="Guanylate cyclase" evidence="1">
    <location>
        <begin position="7"/>
        <end position="117"/>
    </location>
</feature>
<dbReference type="InterPro" id="IPR001054">
    <property type="entry name" value="A/G_cyclase"/>
</dbReference>
<dbReference type="PANTHER" id="PTHR43081">
    <property type="entry name" value="ADENYLATE CYCLASE, TERMINAL-DIFFERENTIATION SPECIFIC-RELATED"/>
    <property type="match status" value="1"/>
</dbReference>
<sequence length="584" mass="63329">MERRLSALLVADIVGSTPAMEANEEQALRSNNACLDIMTRCIVAHEGRVFATAGDSILAEFSSPVNALQAAVDARSSVAQDDACGDIVIRIGLHLADVVVQGTDLRGDGVNIAARIQTNAAPGAIDVSTPFFDQVKRISPCVFDDMGAQQFKGVSHPMQIYRVRTASDRNRHGIVPTTSPQSAEKRPGSVLVAPFRVASSADEDQKFLVEGLTDDLTLELSRMHGIFVLSRSAADANTSTDPVSIGDALGVEYVLSGSIRKTGSRLRFNISLTETAQGQIIWADRMQGDFDEVFDMMDEITARVTATVAGRIEHTVLRAARLKRPENMSAYECYLRAIDLHRLGGVTDRHVVEALEWYDKALALDPNFGRIYAMRVCTASYLPDFNIEKAERDTARALELDPTDPEAHRIMGIIKLKNHGDFEASRYHHERAVQLAPNDAYILGRCAAFHTFAGAPDAAMDLLDKAGQLDPFLPVWVTEERCAAHYASGLYDQVLLAGGALEHQTRRSRIYQAASLVALGREEEAKAQISAAMAEDSTLSGDYIVSQELFQDKAMLAQLVTRAHAAGLPLGAAKALQPLAVAGG</sequence>
<evidence type="ECO:0000313" key="2">
    <source>
        <dbReference type="EMBL" id="QJF51634.1"/>
    </source>
</evidence>
<dbReference type="Proteomes" id="UP000503308">
    <property type="component" value="Chromosome"/>
</dbReference>
<dbReference type="GO" id="GO:0006171">
    <property type="term" value="P:cAMP biosynthetic process"/>
    <property type="evidence" value="ECO:0007669"/>
    <property type="project" value="TreeGrafter"/>
</dbReference>
<protein>
    <submittedName>
        <fullName evidence="2">Adenylate/guanylate cyclase domain-containing protein</fullName>
    </submittedName>
</protein>
<dbReference type="GO" id="GO:0035556">
    <property type="term" value="P:intracellular signal transduction"/>
    <property type="evidence" value="ECO:0007669"/>
    <property type="project" value="InterPro"/>
</dbReference>
<proteinExistence type="predicted"/>
<dbReference type="Gene3D" id="3.40.50.10610">
    <property type="entry name" value="ABC-type transport auxiliary lipoprotein component"/>
    <property type="match status" value="1"/>
</dbReference>
<dbReference type="GO" id="GO:0004016">
    <property type="term" value="F:adenylate cyclase activity"/>
    <property type="evidence" value="ECO:0007669"/>
    <property type="project" value="UniProtKB-ARBA"/>
</dbReference>
<dbReference type="EMBL" id="CP048788">
    <property type="protein sequence ID" value="QJF51634.1"/>
    <property type="molecule type" value="Genomic_DNA"/>
</dbReference>
<evidence type="ECO:0000259" key="1">
    <source>
        <dbReference type="PROSITE" id="PS50125"/>
    </source>
</evidence>
<evidence type="ECO:0000313" key="3">
    <source>
        <dbReference type="Proteomes" id="UP000503308"/>
    </source>
</evidence>
<dbReference type="KEGG" id="rpon:G3256_10920"/>
<dbReference type="InterPro" id="IPR029787">
    <property type="entry name" value="Nucleotide_cyclase"/>
</dbReference>
<dbReference type="PANTHER" id="PTHR43081:SF19">
    <property type="entry name" value="PH-SENSITIVE ADENYLATE CYCLASE RV1264"/>
    <property type="match status" value="1"/>
</dbReference>
<organism evidence="2 3">
    <name type="scientific">Roseobacter ponti</name>
    <dbReference type="NCBI Taxonomy" id="1891787"/>
    <lineage>
        <taxon>Bacteria</taxon>
        <taxon>Pseudomonadati</taxon>
        <taxon>Pseudomonadota</taxon>
        <taxon>Alphaproteobacteria</taxon>
        <taxon>Rhodobacterales</taxon>
        <taxon>Roseobacteraceae</taxon>
        <taxon>Roseobacter</taxon>
    </lineage>
</organism>